<evidence type="ECO:0000256" key="7">
    <source>
        <dbReference type="PROSITE-ProRule" id="PRU00850"/>
    </source>
</evidence>
<dbReference type="GO" id="GO:0005794">
    <property type="term" value="C:Golgi apparatus"/>
    <property type="evidence" value="ECO:0007669"/>
    <property type="project" value="Ensembl"/>
</dbReference>
<feature type="region of interest" description="Disordered" evidence="8">
    <location>
        <begin position="1048"/>
        <end position="1076"/>
    </location>
</feature>
<evidence type="ECO:0000256" key="3">
    <source>
        <dbReference type="ARBA" id="ARBA00022692"/>
    </source>
</evidence>
<evidence type="ECO:0000313" key="12">
    <source>
        <dbReference type="Proteomes" id="UP000694380"/>
    </source>
</evidence>
<feature type="compositionally biased region" description="Pro residues" evidence="8">
    <location>
        <begin position="242"/>
        <end position="258"/>
    </location>
</feature>
<reference evidence="11" key="1">
    <citation type="submission" date="2025-08" db="UniProtKB">
        <authorList>
            <consortium name="Ensembl"/>
        </authorList>
    </citation>
    <scope>IDENTIFICATION</scope>
</reference>
<dbReference type="Gene3D" id="2.60.40.1390">
    <property type="entry name" value="NDT80 DNA-binding domain"/>
    <property type="match status" value="1"/>
</dbReference>
<dbReference type="InterPro" id="IPR025719">
    <property type="entry name" value="MYRF_C2"/>
</dbReference>
<dbReference type="InterPro" id="IPR024061">
    <property type="entry name" value="NDT80_DNA-bd_dom"/>
</dbReference>
<accession>A0A8C3HY21</accession>
<dbReference type="CDD" id="cd10144">
    <property type="entry name" value="Peptidase_S74_CIMCD"/>
    <property type="match status" value="1"/>
</dbReference>
<evidence type="ECO:0000256" key="2">
    <source>
        <dbReference type="ARBA" id="ARBA00008221"/>
    </source>
</evidence>
<dbReference type="GeneTree" id="ENSGT00530000063626"/>
<keyword evidence="5 7" id="KW-0238">DNA-binding</keyword>
<dbReference type="GO" id="GO:0032286">
    <property type="term" value="P:central nervous system myelin maintenance"/>
    <property type="evidence" value="ECO:0007669"/>
    <property type="project" value="Ensembl"/>
</dbReference>
<organism evidence="11 12">
    <name type="scientific">Chrysemys picta bellii</name>
    <name type="common">Western painted turtle</name>
    <name type="synonym">Emys bellii</name>
    <dbReference type="NCBI Taxonomy" id="8478"/>
    <lineage>
        <taxon>Eukaryota</taxon>
        <taxon>Metazoa</taxon>
        <taxon>Chordata</taxon>
        <taxon>Craniata</taxon>
        <taxon>Vertebrata</taxon>
        <taxon>Euteleostomi</taxon>
        <taxon>Archelosauria</taxon>
        <taxon>Testudinata</taxon>
        <taxon>Testudines</taxon>
        <taxon>Cryptodira</taxon>
        <taxon>Durocryptodira</taxon>
        <taxon>Testudinoidea</taxon>
        <taxon>Emydidae</taxon>
        <taxon>Chrysemys</taxon>
    </lineage>
</organism>
<dbReference type="GO" id="GO:0005789">
    <property type="term" value="C:endoplasmic reticulum membrane"/>
    <property type="evidence" value="ECO:0007669"/>
    <property type="project" value="Ensembl"/>
</dbReference>
<name>A0A8C3HY21_CHRPI</name>
<dbReference type="GO" id="GO:0000981">
    <property type="term" value="F:DNA-binding transcription factor activity, RNA polymerase II-specific"/>
    <property type="evidence" value="ECO:0007669"/>
    <property type="project" value="Ensembl"/>
</dbReference>
<dbReference type="Pfam" id="PF13884">
    <property type="entry name" value="Peptidase_S74"/>
    <property type="match status" value="1"/>
</dbReference>
<feature type="compositionally biased region" description="Polar residues" evidence="8">
    <location>
        <begin position="787"/>
        <end position="796"/>
    </location>
</feature>
<evidence type="ECO:0000256" key="4">
    <source>
        <dbReference type="ARBA" id="ARBA00022989"/>
    </source>
</evidence>
<dbReference type="InterPro" id="IPR030392">
    <property type="entry name" value="S74_ICA"/>
</dbReference>
<gene>
    <name evidence="11" type="primary">MYRF</name>
</gene>
<dbReference type="Pfam" id="PF13887">
    <property type="entry name" value="MYRF_ICA"/>
    <property type="match status" value="1"/>
</dbReference>
<feature type="region of interest" description="Disordered" evidence="8">
    <location>
        <begin position="902"/>
        <end position="927"/>
    </location>
</feature>
<dbReference type="PROSITE" id="PS51517">
    <property type="entry name" value="NDT80"/>
    <property type="match status" value="1"/>
</dbReference>
<keyword evidence="3" id="KW-0812">Transmembrane</keyword>
<feature type="compositionally biased region" description="Polar residues" evidence="8">
    <location>
        <begin position="902"/>
        <end position="916"/>
    </location>
</feature>
<feature type="compositionally biased region" description="Basic residues" evidence="8">
    <location>
        <begin position="801"/>
        <end position="810"/>
    </location>
</feature>
<evidence type="ECO:0000313" key="11">
    <source>
        <dbReference type="Ensembl" id="ENSCPBP00000024817.1"/>
    </source>
</evidence>
<dbReference type="Pfam" id="PF13888">
    <property type="entry name" value="MRF_C2"/>
    <property type="match status" value="1"/>
</dbReference>
<feature type="region of interest" description="Disordered" evidence="8">
    <location>
        <begin position="787"/>
        <end position="811"/>
    </location>
</feature>
<comment type="similarity">
    <text evidence="2">Belongs to the MRF family.</text>
</comment>
<dbReference type="InterPro" id="IPR051577">
    <property type="entry name" value="MRF-like"/>
</dbReference>
<evidence type="ECO:0000259" key="9">
    <source>
        <dbReference type="PROSITE" id="PS51517"/>
    </source>
</evidence>
<protein>
    <submittedName>
        <fullName evidence="11">Myelin regulatory factor</fullName>
    </submittedName>
</protein>
<feature type="DNA-binding region" description="NDT80" evidence="7">
    <location>
        <begin position="318"/>
        <end position="583"/>
    </location>
</feature>
<dbReference type="GO" id="GO:0016540">
    <property type="term" value="P:protein autoprocessing"/>
    <property type="evidence" value="ECO:0007669"/>
    <property type="project" value="Ensembl"/>
</dbReference>
<dbReference type="GO" id="GO:0043565">
    <property type="term" value="F:sequence-specific DNA binding"/>
    <property type="evidence" value="ECO:0007669"/>
    <property type="project" value="TreeGrafter"/>
</dbReference>
<keyword evidence="6" id="KW-0472">Membrane</keyword>
<dbReference type="PANTHER" id="PTHR13029">
    <property type="match status" value="1"/>
</dbReference>
<evidence type="ECO:0000256" key="8">
    <source>
        <dbReference type="SAM" id="MobiDB-lite"/>
    </source>
</evidence>
<dbReference type="AlphaFoldDB" id="A0A8C3HY21"/>
<dbReference type="GO" id="GO:0005829">
    <property type="term" value="C:cytosol"/>
    <property type="evidence" value="ECO:0007669"/>
    <property type="project" value="Ensembl"/>
</dbReference>
<dbReference type="GO" id="GO:0031643">
    <property type="term" value="P:positive regulation of myelination"/>
    <property type="evidence" value="ECO:0007669"/>
    <property type="project" value="Ensembl"/>
</dbReference>
<dbReference type="SUPFAM" id="SSF49417">
    <property type="entry name" value="p53-like transcription factors"/>
    <property type="match status" value="1"/>
</dbReference>
<dbReference type="Proteomes" id="UP000694380">
    <property type="component" value="Unplaced"/>
</dbReference>
<dbReference type="GO" id="GO:0045893">
    <property type="term" value="P:positive regulation of DNA-templated transcription"/>
    <property type="evidence" value="ECO:0007669"/>
    <property type="project" value="Ensembl"/>
</dbReference>
<feature type="compositionally biased region" description="Polar residues" evidence="8">
    <location>
        <begin position="1013"/>
        <end position="1027"/>
    </location>
</feature>
<feature type="region of interest" description="Disordered" evidence="8">
    <location>
        <begin position="988"/>
        <end position="1027"/>
    </location>
</feature>
<feature type="domain" description="NDT80" evidence="9">
    <location>
        <begin position="318"/>
        <end position="583"/>
    </location>
</feature>
<sequence length="1214" mass="132934">MASVFPARGLAGVRVDTEVVSLKEHDLIAQGSVGLALSSVPLSSCAEGPWGCRRSCHDINGALEPSNIDTSILEEYISKEDSPDICFPDIPASASYAHTQPSGSASVSAPVASSISSVAHVTNPASSGALHLCPPGSQGPVRHVPLLANPCGPSYSAHLNCNNNNGMVVPKGYLSGHCLNNVVPPIKSEPKASYAPGTLPDSPPDSGSEAYSPQQVNDPHLLRTMTPENMCHMTPPSRLEHPPPPPHLQGPPQPPPHPHQQQHNPHYPSMQRDMFMKPEPLMPPYVIGQGMSPGDLHHAQQSQMLHQLLQQHGADLPVHPAKKRKHSESPPNTLNAQMLNGMIKQEPGMGSVPLNPDRVQTPPWHQQGALSPGLIQDNDSLNGSYLDPNYQSIKWQPHQQNKWVTLYDANYKELPPPTYRVDADKGFNFSVGDDAFVCQKKNHFQVTVYIGMIGDPKYVKTPEGLKPLDCFYLKLHGVKLEALNQSINIEQSQSDRSKRPFNPVTVNLPPEQVTKVTVGRLHFSETTANNMRKKGKPNPDQRYFMLVVALQAHAQNQTYTLAAHISERIIVRQRASSGVKHKRRADGDPGVCRQASNPGQFESDSDVLWQRAQLPDTVFHHGRVGINTDRPDEALVVHGNVKVMGSLMHPSDIRAKDDIQEVDTTEQLKRISRMRLVHYNYKPEFATTVGIESTSETGVIAQEVKEILPEAVKDTGDMVFANGKTIENFLVVNKERIFMENVGAVKELCKLTDNLETRIDELERWSHKLAKLKRLDSMKSTVSSGAFSQTGSQFSRAGSVPHKKRPHKMASKSPSVITEQACISQRFLQGTIIALVVVMAFSVVSMSTLYVLSLRNEEDLADIDGSFAVPTSCLLALFRHRGPGVPVALCPRLNQNFDKTQLVSSTASSDRPSDGTSPHPVTVNGSDSAYRLPGRSIAVCFSPPCFSMCCSAAPTNASAVAVSESSPTHAPNRTDQIHTSLLPGMSIKAKSRGVTGKVTSHAKWPKTPERSQGFGSPNASPSSPFTHIQSKSKYISSLSLSRNSFPLGQTRQQRSITQPASQQPSITGTGHDGPDASLRSIRIVENDMAITPHYCAARDACRRGNITYRIPISPSTAVNTNLTLEMNASSAVSIYLCGLQSSDPCQNTMSVDSSTNTTDTQEMTQRWPMVMLSFREFTYHFRVAQPGKANCSTTPEHMGHLFTDYYFQFYWLCE</sequence>
<comment type="subcellular location">
    <subcellularLocation>
        <location evidence="1">Membrane</location>
        <topology evidence="1">Single-pass membrane protein</topology>
    </subcellularLocation>
</comment>
<dbReference type="Pfam" id="PF05224">
    <property type="entry name" value="NDT80_PhoG"/>
    <property type="match status" value="1"/>
</dbReference>
<evidence type="ECO:0000256" key="5">
    <source>
        <dbReference type="ARBA" id="ARBA00023125"/>
    </source>
</evidence>
<dbReference type="InterPro" id="IPR026932">
    <property type="entry name" value="MYRF_ICA"/>
</dbReference>
<feature type="compositionally biased region" description="Low complexity" evidence="8">
    <location>
        <begin position="259"/>
        <end position="268"/>
    </location>
</feature>
<reference evidence="11" key="2">
    <citation type="submission" date="2025-09" db="UniProtKB">
        <authorList>
            <consortium name="Ensembl"/>
        </authorList>
    </citation>
    <scope>IDENTIFICATION</scope>
</reference>
<keyword evidence="4" id="KW-1133">Transmembrane helix</keyword>
<dbReference type="InterPro" id="IPR008967">
    <property type="entry name" value="p53-like_TF_DNA-bd_sf"/>
</dbReference>
<feature type="region of interest" description="Disordered" evidence="8">
    <location>
        <begin position="580"/>
        <end position="599"/>
    </location>
</feature>
<feature type="compositionally biased region" description="Polar residues" evidence="8">
    <location>
        <begin position="1048"/>
        <end position="1068"/>
    </location>
</feature>
<feature type="domain" description="Peptidase S74" evidence="10">
    <location>
        <begin position="651"/>
        <end position="759"/>
    </location>
</feature>
<dbReference type="FunFam" id="2.60.40.1390:FF:000011">
    <property type="entry name" value="Myelin regulatory factor-like"/>
    <property type="match status" value="1"/>
</dbReference>
<dbReference type="InterPro" id="IPR037141">
    <property type="entry name" value="NDT80_DNA-bd_dom_sf"/>
</dbReference>
<dbReference type="PANTHER" id="PTHR13029:SF16">
    <property type="entry name" value="MYELIN REGULATORY FACTOR"/>
    <property type="match status" value="1"/>
</dbReference>
<dbReference type="Ensembl" id="ENSCPBT00000029228.1">
    <property type="protein sequence ID" value="ENSCPBP00000024817.1"/>
    <property type="gene ID" value="ENSCPBG00000017637.1"/>
</dbReference>
<keyword evidence="12" id="KW-1185">Reference proteome</keyword>
<evidence type="ECO:0000256" key="6">
    <source>
        <dbReference type="ARBA" id="ARBA00023136"/>
    </source>
</evidence>
<evidence type="ECO:0000259" key="10">
    <source>
        <dbReference type="PROSITE" id="PS51688"/>
    </source>
</evidence>
<evidence type="ECO:0000256" key="1">
    <source>
        <dbReference type="ARBA" id="ARBA00004167"/>
    </source>
</evidence>
<feature type="region of interest" description="Disordered" evidence="8">
    <location>
        <begin position="190"/>
        <end position="273"/>
    </location>
</feature>
<dbReference type="PROSITE" id="PS51688">
    <property type="entry name" value="ICA"/>
    <property type="match status" value="1"/>
</dbReference>
<proteinExistence type="inferred from homology"/>
<dbReference type="GO" id="GO:0005654">
    <property type="term" value="C:nucleoplasm"/>
    <property type="evidence" value="ECO:0007669"/>
    <property type="project" value="Ensembl"/>
</dbReference>